<evidence type="ECO:0000313" key="11">
    <source>
        <dbReference type="EMBL" id="TDX26957.1"/>
    </source>
</evidence>
<dbReference type="GO" id="GO:0043190">
    <property type="term" value="C:ATP-binding cassette (ABC) transporter complex"/>
    <property type="evidence" value="ECO:0007669"/>
    <property type="project" value="InterPro"/>
</dbReference>
<keyword evidence="7 9" id="KW-1133">Transmembrane helix</keyword>
<dbReference type="InterPro" id="IPR010065">
    <property type="entry name" value="AA_ABC_transptr_permease_3TM"/>
</dbReference>
<keyword evidence="8 9" id="KW-0472">Membrane</keyword>
<feature type="transmembrane region" description="Helical" evidence="9">
    <location>
        <begin position="68"/>
        <end position="85"/>
    </location>
</feature>
<dbReference type="PANTHER" id="PTHR30614:SF0">
    <property type="entry name" value="L-CYSTINE TRANSPORT SYSTEM PERMEASE PROTEIN TCYL"/>
    <property type="match status" value="1"/>
</dbReference>
<evidence type="ECO:0000256" key="6">
    <source>
        <dbReference type="ARBA" id="ARBA00022970"/>
    </source>
</evidence>
<feature type="transmembrane region" description="Helical" evidence="9">
    <location>
        <begin position="20"/>
        <end position="48"/>
    </location>
</feature>
<evidence type="ECO:0000256" key="7">
    <source>
        <dbReference type="ARBA" id="ARBA00022989"/>
    </source>
</evidence>
<dbReference type="CDD" id="cd06261">
    <property type="entry name" value="TM_PBP2"/>
    <property type="match status" value="1"/>
</dbReference>
<dbReference type="SUPFAM" id="SSF161098">
    <property type="entry name" value="MetI-like"/>
    <property type="match status" value="1"/>
</dbReference>
<dbReference type="InterPro" id="IPR000515">
    <property type="entry name" value="MetI-like"/>
</dbReference>
<evidence type="ECO:0000256" key="8">
    <source>
        <dbReference type="ARBA" id="ARBA00023136"/>
    </source>
</evidence>
<dbReference type="InterPro" id="IPR043429">
    <property type="entry name" value="ArtM/GltK/GlnP/TcyL/YhdX-like"/>
</dbReference>
<comment type="similarity">
    <text evidence="2">Belongs to the binding-protein-dependent transport system permease family. HisMQ subfamily.</text>
</comment>
<dbReference type="Pfam" id="PF00528">
    <property type="entry name" value="BPD_transp_1"/>
    <property type="match status" value="1"/>
</dbReference>
<keyword evidence="5 9" id="KW-0812">Transmembrane</keyword>
<dbReference type="InterPro" id="IPR035906">
    <property type="entry name" value="MetI-like_sf"/>
</dbReference>
<organism evidence="11 12">
    <name type="scientific">Modicisalibacter xianhensis</name>
    <dbReference type="NCBI Taxonomy" id="442341"/>
    <lineage>
        <taxon>Bacteria</taxon>
        <taxon>Pseudomonadati</taxon>
        <taxon>Pseudomonadota</taxon>
        <taxon>Gammaproteobacteria</taxon>
        <taxon>Oceanospirillales</taxon>
        <taxon>Halomonadaceae</taxon>
        <taxon>Modicisalibacter</taxon>
    </lineage>
</organism>
<evidence type="ECO:0000256" key="2">
    <source>
        <dbReference type="ARBA" id="ARBA00010072"/>
    </source>
</evidence>
<reference evidence="11 12" key="1">
    <citation type="submission" date="2019-03" db="EMBL/GenBank/DDBJ databases">
        <title>Freshwater and sediment microbial communities from various areas in North America, analyzing microbe dynamics in response to fracking.</title>
        <authorList>
            <person name="Lamendella R."/>
        </authorList>
    </citation>
    <scope>NUCLEOTIDE SEQUENCE [LARGE SCALE GENOMIC DNA]</scope>
    <source>
        <strain evidence="11 12">6_TX</strain>
    </source>
</reference>
<evidence type="ECO:0000256" key="5">
    <source>
        <dbReference type="ARBA" id="ARBA00022692"/>
    </source>
</evidence>
<proteinExistence type="inferred from homology"/>
<dbReference type="EMBL" id="SOEC01000014">
    <property type="protein sequence ID" value="TDX26957.1"/>
    <property type="molecule type" value="Genomic_DNA"/>
</dbReference>
<evidence type="ECO:0000259" key="10">
    <source>
        <dbReference type="PROSITE" id="PS50928"/>
    </source>
</evidence>
<feature type="domain" description="ABC transmembrane type-1" evidence="10">
    <location>
        <begin position="24"/>
        <end position="214"/>
    </location>
</feature>
<comment type="subcellular location">
    <subcellularLocation>
        <location evidence="1">Cell inner membrane</location>
        <topology evidence="1">Multi-pass membrane protein</topology>
    </subcellularLocation>
    <subcellularLocation>
        <location evidence="9">Cell membrane</location>
        <topology evidence="9">Multi-pass membrane protein</topology>
    </subcellularLocation>
</comment>
<keyword evidence="6" id="KW-0029">Amino-acid transport</keyword>
<protein>
    <submittedName>
        <fullName evidence="11">Amino acid ABC transporter membrane protein 1 (PAAT family)</fullName>
    </submittedName>
</protein>
<dbReference type="PANTHER" id="PTHR30614">
    <property type="entry name" value="MEMBRANE COMPONENT OF AMINO ACID ABC TRANSPORTER"/>
    <property type="match status" value="1"/>
</dbReference>
<gene>
    <name evidence="11" type="ORF">DFO67_11439</name>
</gene>
<feature type="transmembrane region" description="Helical" evidence="9">
    <location>
        <begin position="91"/>
        <end position="108"/>
    </location>
</feature>
<keyword evidence="3 9" id="KW-0813">Transport</keyword>
<accession>A0A4R8FU20</accession>
<dbReference type="NCBIfam" id="TIGR01726">
    <property type="entry name" value="HEQRo_perm_3TM"/>
    <property type="match status" value="1"/>
</dbReference>
<dbReference type="GO" id="GO:0006865">
    <property type="term" value="P:amino acid transport"/>
    <property type="evidence" value="ECO:0007669"/>
    <property type="project" value="UniProtKB-KW"/>
</dbReference>
<name>A0A4R8FU20_9GAMM</name>
<dbReference type="PROSITE" id="PS50928">
    <property type="entry name" value="ABC_TM1"/>
    <property type="match status" value="1"/>
</dbReference>
<dbReference type="GO" id="GO:0022857">
    <property type="term" value="F:transmembrane transporter activity"/>
    <property type="evidence" value="ECO:0007669"/>
    <property type="project" value="InterPro"/>
</dbReference>
<keyword evidence="4" id="KW-1003">Cell membrane</keyword>
<evidence type="ECO:0000256" key="1">
    <source>
        <dbReference type="ARBA" id="ARBA00004429"/>
    </source>
</evidence>
<dbReference type="AlphaFoldDB" id="A0A4R8FU20"/>
<dbReference type="Gene3D" id="1.10.3720.10">
    <property type="entry name" value="MetI-like"/>
    <property type="match status" value="1"/>
</dbReference>
<evidence type="ECO:0000256" key="3">
    <source>
        <dbReference type="ARBA" id="ARBA00022448"/>
    </source>
</evidence>
<comment type="caution">
    <text evidence="11">The sequence shown here is derived from an EMBL/GenBank/DDBJ whole genome shotgun (WGS) entry which is preliminary data.</text>
</comment>
<sequence>MALEGAMNIYEVLIRDFPFLLKGLGVALVLLAALLVIGFVLGLAICLIQMYGPRTRLVQWPLKAYERVFRGIPIIIMLFIFYYGLSGVFDITSFAAAILALGFRSAAYQSQIFRSAFQSVPSGQMVAARAMGMSRAKAIRYILFPQALRHAIGPWTNEFSSEIKETSLAYVIGVVELTRQAHYIISNTQGNVLTVFAVVALLYFIINKTGNSLLYGFERKLAIPGFEKR</sequence>
<evidence type="ECO:0000256" key="4">
    <source>
        <dbReference type="ARBA" id="ARBA00022475"/>
    </source>
</evidence>
<dbReference type="Proteomes" id="UP000294489">
    <property type="component" value="Unassembled WGS sequence"/>
</dbReference>
<feature type="transmembrane region" description="Helical" evidence="9">
    <location>
        <begin position="188"/>
        <end position="206"/>
    </location>
</feature>
<evidence type="ECO:0000256" key="9">
    <source>
        <dbReference type="RuleBase" id="RU363032"/>
    </source>
</evidence>
<evidence type="ECO:0000313" key="12">
    <source>
        <dbReference type="Proteomes" id="UP000294489"/>
    </source>
</evidence>